<evidence type="ECO:0000259" key="11">
    <source>
        <dbReference type="PROSITE" id="PS50089"/>
    </source>
</evidence>
<feature type="region of interest" description="Disordered" evidence="10">
    <location>
        <begin position="393"/>
        <end position="487"/>
    </location>
</feature>
<dbReference type="InterPro" id="IPR001841">
    <property type="entry name" value="Znf_RING"/>
</dbReference>
<dbReference type="AlphaFoldDB" id="A0AAW1MVN6"/>
<feature type="domain" description="RING-type" evidence="11">
    <location>
        <begin position="667"/>
        <end position="708"/>
    </location>
</feature>
<feature type="region of interest" description="Disordered" evidence="10">
    <location>
        <begin position="508"/>
        <end position="537"/>
    </location>
</feature>
<feature type="compositionally biased region" description="Polar residues" evidence="10">
    <location>
        <begin position="436"/>
        <end position="450"/>
    </location>
</feature>
<evidence type="ECO:0000256" key="2">
    <source>
        <dbReference type="ARBA" id="ARBA00004906"/>
    </source>
</evidence>
<evidence type="ECO:0000256" key="10">
    <source>
        <dbReference type="SAM" id="MobiDB-lite"/>
    </source>
</evidence>
<evidence type="ECO:0000256" key="8">
    <source>
        <dbReference type="ARBA" id="ARBA00022833"/>
    </source>
</evidence>
<dbReference type="EC" id="2.3.2.27" evidence="3"/>
<comment type="catalytic activity">
    <reaction evidence="1">
        <text>S-ubiquitinyl-[E2 ubiquitin-conjugating enzyme]-L-cysteine + [acceptor protein]-L-lysine = [E2 ubiquitin-conjugating enzyme]-L-cysteine + N(6)-ubiquitinyl-[acceptor protein]-L-lysine.</text>
        <dbReference type="EC" id="2.3.2.27"/>
    </reaction>
</comment>
<evidence type="ECO:0000256" key="9">
    <source>
        <dbReference type="PROSITE-ProRule" id="PRU00175"/>
    </source>
</evidence>
<dbReference type="InterPro" id="IPR045191">
    <property type="entry name" value="MBR1/2-like"/>
</dbReference>
<dbReference type="SUPFAM" id="SSF57850">
    <property type="entry name" value="RING/U-box"/>
    <property type="match status" value="1"/>
</dbReference>
<dbReference type="PANTHER" id="PTHR22937">
    <property type="entry name" value="E3 UBIQUITIN-PROTEIN LIGASE RNF165"/>
    <property type="match status" value="1"/>
</dbReference>
<sequence>MQGRRGTVGSLPDSLNFDYESPTTNVDLDQQICWNNLRNPSENRLSDYSISGGSSDDIFMGRVSQAGQTLNRWNAGESSSSGSQNLVGHDERSTQIVCSTPVNTSVGVGLRLNETVNSISQPIVNLNLRTNPIVDGPSFMRGSSSGPASHNFDLNEGRFHSVGNYMGGLNSPKPIGFESKLHPSASGSTDHFASTSGNGGLFVEDADGRSGCSMDGRRVSCKRKTLEGNPGESSNEGNFFSRAEGSAWRTIPSHFDTSSSMNLGATTDISSSARFHEDVNPRLGLGMGGRVPVDNMRPLNISDGPESSHRNNRLRTNPVVQPVSVSDNSFSPVPIGVTRHSDVPSVHQPLRLDLMNPIDLMSPIPSETSVPNNQSVATMQRLVVLHRQNTLRPGSSSIFSLSGTREDALPDDSSSRNLPRNIGEHPMFAHPVDANSLASHPTNWNPSTGSIGMPGNTGSSSRSGSHSSGGSSRASHRHPTSQYSRRLSEYVRRSLLSTVGHEIAGQISSNGQHLPVPASSQDGAPSGGGNQGHTHLHSRSALWRERQGDGVGGIPYLRALAAAGEGRSRLVSEIRNALDLIRRGEGLRIEDIMLLDQSVFFGRAEIHDQHRDMRLDVDNMSYEELLALEERIGNVCTGLSEETIVKCLKRRKHLHAIDHNQTEAEPCCVCQEVYRDGEDVGTLDCGHDFHTECIKQWLSQKNLCPICKTTGLSA</sequence>
<feature type="compositionally biased region" description="Low complexity" evidence="10">
    <location>
        <begin position="458"/>
        <end position="473"/>
    </location>
</feature>
<comment type="pathway">
    <text evidence="2">Protein modification; protein ubiquitination.</text>
</comment>
<dbReference type="EMBL" id="JBDFQZ010000002">
    <property type="protein sequence ID" value="KAK9748388.1"/>
    <property type="molecule type" value="Genomic_DNA"/>
</dbReference>
<organism evidence="12 13">
    <name type="scientific">Saponaria officinalis</name>
    <name type="common">Common soapwort</name>
    <name type="synonym">Lychnis saponaria</name>
    <dbReference type="NCBI Taxonomy" id="3572"/>
    <lineage>
        <taxon>Eukaryota</taxon>
        <taxon>Viridiplantae</taxon>
        <taxon>Streptophyta</taxon>
        <taxon>Embryophyta</taxon>
        <taxon>Tracheophyta</taxon>
        <taxon>Spermatophyta</taxon>
        <taxon>Magnoliopsida</taxon>
        <taxon>eudicotyledons</taxon>
        <taxon>Gunneridae</taxon>
        <taxon>Pentapetalae</taxon>
        <taxon>Caryophyllales</taxon>
        <taxon>Caryophyllaceae</taxon>
        <taxon>Caryophylleae</taxon>
        <taxon>Saponaria</taxon>
    </lineage>
</organism>
<dbReference type="Gene3D" id="3.30.40.10">
    <property type="entry name" value="Zinc/RING finger domain, C3HC4 (zinc finger)"/>
    <property type="match status" value="1"/>
</dbReference>
<keyword evidence="5" id="KW-0479">Metal-binding</keyword>
<dbReference type="GO" id="GO:0061630">
    <property type="term" value="F:ubiquitin protein ligase activity"/>
    <property type="evidence" value="ECO:0007669"/>
    <property type="project" value="UniProtKB-EC"/>
</dbReference>
<gene>
    <name evidence="12" type="ORF">RND81_02G053700</name>
</gene>
<evidence type="ECO:0000256" key="7">
    <source>
        <dbReference type="ARBA" id="ARBA00022786"/>
    </source>
</evidence>
<evidence type="ECO:0000256" key="1">
    <source>
        <dbReference type="ARBA" id="ARBA00000900"/>
    </source>
</evidence>
<dbReference type="FunFam" id="3.30.40.10:FF:000309">
    <property type="entry name" value="E3 ubiquitin-protein ligase MBR2"/>
    <property type="match status" value="1"/>
</dbReference>
<dbReference type="PROSITE" id="PS50089">
    <property type="entry name" value="ZF_RING_2"/>
    <property type="match status" value="1"/>
</dbReference>
<dbReference type="GO" id="GO:0043161">
    <property type="term" value="P:proteasome-mediated ubiquitin-dependent protein catabolic process"/>
    <property type="evidence" value="ECO:0007669"/>
    <property type="project" value="UniProtKB-ARBA"/>
</dbReference>
<comment type="caution">
    <text evidence="12">The sequence shown here is derived from an EMBL/GenBank/DDBJ whole genome shotgun (WGS) entry which is preliminary data.</text>
</comment>
<keyword evidence="4" id="KW-0808">Transferase</keyword>
<feature type="compositionally biased region" description="Polar residues" evidence="10">
    <location>
        <begin position="393"/>
        <end position="403"/>
    </location>
</feature>
<reference evidence="12 13" key="1">
    <citation type="submission" date="2024-03" db="EMBL/GenBank/DDBJ databases">
        <title>WGS assembly of Saponaria officinalis var. Norfolk2.</title>
        <authorList>
            <person name="Jenkins J."/>
            <person name="Shu S."/>
            <person name="Grimwood J."/>
            <person name="Barry K."/>
            <person name="Goodstein D."/>
            <person name="Schmutz J."/>
            <person name="Leebens-Mack J."/>
            <person name="Osbourn A."/>
        </authorList>
    </citation>
    <scope>NUCLEOTIDE SEQUENCE [LARGE SCALE GENOMIC DNA]</scope>
    <source>
        <strain evidence="13">cv. Norfolk2</strain>
        <strain evidence="12">JIC</strain>
        <tissue evidence="12">Leaf</tissue>
    </source>
</reference>
<keyword evidence="7" id="KW-0833">Ubl conjugation pathway</keyword>
<dbReference type="SMART" id="SM00184">
    <property type="entry name" value="RING"/>
    <property type="match status" value="1"/>
</dbReference>
<evidence type="ECO:0000256" key="3">
    <source>
        <dbReference type="ARBA" id="ARBA00012483"/>
    </source>
</evidence>
<evidence type="ECO:0000256" key="6">
    <source>
        <dbReference type="ARBA" id="ARBA00022771"/>
    </source>
</evidence>
<dbReference type="Pfam" id="PF13639">
    <property type="entry name" value="zf-RING_2"/>
    <property type="match status" value="1"/>
</dbReference>
<keyword evidence="6 9" id="KW-0863">Zinc-finger</keyword>
<dbReference type="InterPro" id="IPR013083">
    <property type="entry name" value="Znf_RING/FYVE/PHD"/>
</dbReference>
<dbReference type="PANTHER" id="PTHR22937:SF224">
    <property type="entry name" value="E3 UBIQUITIN-PROTEIN LIGASE MBR1-RELATED"/>
    <property type="match status" value="1"/>
</dbReference>
<evidence type="ECO:0000256" key="4">
    <source>
        <dbReference type="ARBA" id="ARBA00022679"/>
    </source>
</evidence>
<name>A0AAW1MVN6_SAPOF</name>
<evidence type="ECO:0000313" key="12">
    <source>
        <dbReference type="EMBL" id="KAK9748387.1"/>
    </source>
</evidence>
<dbReference type="Proteomes" id="UP001443914">
    <property type="component" value="Unassembled WGS sequence"/>
</dbReference>
<proteinExistence type="predicted"/>
<evidence type="ECO:0000256" key="5">
    <source>
        <dbReference type="ARBA" id="ARBA00022723"/>
    </source>
</evidence>
<dbReference type="EMBL" id="JBDFQZ010000002">
    <property type="protein sequence ID" value="KAK9748386.1"/>
    <property type="molecule type" value="Genomic_DNA"/>
</dbReference>
<dbReference type="GO" id="GO:0010228">
    <property type="term" value="P:vegetative to reproductive phase transition of meristem"/>
    <property type="evidence" value="ECO:0007669"/>
    <property type="project" value="UniProtKB-ARBA"/>
</dbReference>
<dbReference type="GO" id="GO:0008270">
    <property type="term" value="F:zinc ion binding"/>
    <property type="evidence" value="ECO:0007669"/>
    <property type="project" value="UniProtKB-KW"/>
</dbReference>
<accession>A0AAW1MVN6</accession>
<dbReference type="EMBL" id="JBDFQZ010000002">
    <property type="protein sequence ID" value="KAK9748387.1"/>
    <property type="molecule type" value="Genomic_DNA"/>
</dbReference>
<feature type="compositionally biased region" description="Polar residues" evidence="10">
    <location>
        <begin position="508"/>
        <end position="523"/>
    </location>
</feature>
<keyword evidence="13" id="KW-1185">Reference proteome</keyword>
<evidence type="ECO:0000313" key="13">
    <source>
        <dbReference type="Proteomes" id="UP001443914"/>
    </source>
</evidence>
<keyword evidence="8" id="KW-0862">Zinc</keyword>
<protein>
    <recommendedName>
        <fullName evidence="3">RING-type E3 ubiquitin transferase</fullName>
        <ecNumber evidence="3">2.3.2.27</ecNumber>
    </recommendedName>
</protein>